<sequence>MKRRSRKPSAAALLSTPPPPPAAVSATSPTLSPAEFPAEQFELKLNGFKDIATSSKTKSNKNVGASASSSKLKQTTGFSPISPNRSLKSASTISDLKDLASSNLDSIKRHLDRSQSEILKDIEASQCRLQKRFKIQTQSCQQTMDEAEKEYKKMSERISEGREAMKASYAEFIAEAHASTSRRKFVLLQLAEQISLKFYELLRKALLQFAASMESHLLQSERRILV</sequence>
<reference evidence="3 4" key="1">
    <citation type="submission" date="2024-12" db="EMBL/GenBank/DDBJ databases">
        <title>The unique morphological basis and parallel evolutionary history of personate flowers in Penstemon.</title>
        <authorList>
            <person name="Depatie T.H."/>
            <person name="Wessinger C.A."/>
        </authorList>
    </citation>
    <scope>NUCLEOTIDE SEQUENCE [LARGE SCALE GENOMIC DNA]</scope>
    <source>
        <strain evidence="3">WTNN_2</strain>
        <tissue evidence="3">Leaf</tissue>
    </source>
</reference>
<evidence type="ECO:0000313" key="4">
    <source>
        <dbReference type="Proteomes" id="UP001634393"/>
    </source>
</evidence>
<dbReference type="AlphaFoldDB" id="A0ABD3U5S5"/>
<name>A0ABD3U5S5_9LAMI</name>
<organism evidence="3 4">
    <name type="scientific">Penstemon smallii</name>
    <dbReference type="NCBI Taxonomy" id="265156"/>
    <lineage>
        <taxon>Eukaryota</taxon>
        <taxon>Viridiplantae</taxon>
        <taxon>Streptophyta</taxon>
        <taxon>Embryophyta</taxon>
        <taxon>Tracheophyta</taxon>
        <taxon>Spermatophyta</taxon>
        <taxon>Magnoliopsida</taxon>
        <taxon>eudicotyledons</taxon>
        <taxon>Gunneridae</taxon>
        <taxon>Pentapetalae</taxon>
        <taxon>asterids</taxon>
        <taxon>lamiids</taxon>
        <taxon>Lamiales</taxon>
        <taxon>Plantaginaceae</taxon>
        <taxon>Cheloneae</taxon>
        <taxon>Penstemon</taxon>
    </lineage>
</organism>
<feature type="region of interest" description="Disordered" evidence="2">
    <location>
        <begin position="1"/>
        <end position="35"/>
    </location>
</feature>
<accession>A0ABD3U5S5</accession>
<keyword evidence="4" id="KW-1185">Reference proteome</keyword>
<feature type="coiled-coil region" evidence="1">
    <location>
        <begin position="137"/>
        <end position="164"/>
    </location>
</feature>
<proteinExistence type="predicted"/>
<evidence type="ECO:0000256" key="2">
    <source>
        <dbReference type="SAM" id="MobiDB-lite"/>
    </source>
</evidence>
<gene>
    <name evidence="3" type="ORF">ACJIZ3_001825</name>
</gene>
<feature type="compositionally biased region" description="Low complexity" evidence="2">
    <location>
        <begin position="23"/>
        <end position="34"/>
    </location>
</feature>
<dbReference type="PANTHER" id="PTHR37371">
    <property type="entry name" value="OS08G0180400 PROTEIN"/>
    <property type="match status" value="1"/>
</dbReference>
<dbReference type="Proteomes" id="UP001634393">
    <property type="component" value="Unassembled WGS sequence"/>
</dbReference>
<feature type="region of interest" description="Disordered" evidence="2">
    <location>
        <begin position="53"/>
        <end position="90"/>
    </location>
</feature>
<evidence type="ECO:0000313" key="3">
    <source>
        <dbReference type="EMBL" id="KAL3844422.1"/>
    </source>
</evidence>
<keyword evidence="1" id="KW-0175">Coiled coil</keyword>
<evidence type="ECO:0000256" key="1">
    <source>
        <dbReference type="SAM" id="Coils"/>
    </source>
</evidence>
<dbReference type="PANTHER" id="PTHR37371:SF1">
    <property type="entry name" value="KINESIN-LIKE PROTEIN"/>
    <property type="match status" value="1"/>
</dbReference>
<comment type="caution">
    <text evidence="3">The sequence shown here is derived from an EMBL/GenBank/DDBJ whole genome shotgun (WGS) entry which is preliminary data.</text>
</comment>
<protein>
    <submittedName>
        <fullName evidence="3">Uncharacterized protein</fullName>
    </submittedName>
</protein>
<dbReference type="EMBL" id="JBJXBP010000002">
    <property type="protein sequence ID" value="KAL3844422.1"/>
    <property type="molecule type" value="Genomic_DNA"/>
</dbReference>